<dbReference type="InterPro" id="IPR006542">
    <property type="entry name" value="DUF1093"/>
</dbReference>
<reference evidence="1 2" key="1">
    <citation type="submission" date="2024-04" db="EMBL/GenBank/DDBJ databases">
        <authorList>
            <person name="Wu Y.S."/>
            <person name="Zhang L."/>
        </authorList>
    </citation>
    <scope>NUCLEOTIDE SEQUENCE [LARGE SCALE GENOMIC DNA]</scope>
    <source>
        <strain evidence="1 2">KG-01</strain>
    </source>
</reference>
<dbReference type="RefSeq" id="WP_087680977.1">
    <property type="nucleotide sequence ID" value="NZ_JALKQX010000004.1"/>
</dbReference>
<proteinExistence type="predicted"/>
<gene>
    <name evidence="1" type="ORF">AAF454_14310</name>
</gene>
<dbReference type="Proteomes" id="UP001398420">
    <property type="component" value="Unassembled WGS sequence"/>
</dbReference>
<dbReference type="InterPro" id="IPR036166">
    <property type="entry name" value="YxeA-like_sf"/>
</dbReference>
<dbReference type="PANTHER" id="PTHR36433">
    <property type="entry name" value="HYPOTHETICAL CYTOSOLIC PROTEIN"/>
    <property type="match status" value="1"/>
</dbReference>
<dbReference type="SUPFAM" id="SSF159121">
    <property type="entry name" value="BC4932-like"/>
    <property type="match status" value="1"/>
</dbReference>
<name>A0ABU9LP18_9BACL</name>
<organism evidence="1 2">
    <name type="scientific">Kurthia gibsonii</name>
    <dbReference type="NCBI Taxonomy" id="33946"/>
    <lineage>
        <taxon>Bacteria</taxon>
        <taxon>Bacillati</taxon>
        <taxon>Bacillota</taxon>
        <taxon>Bacilli</taxon>
        <taxon>Bacillales</taxon>
        <taxon>Caryophanaceae</taxon>
        <taxon>Kurthia</taxon>
    </lineage>
</organism>
<evidence type="ECO:0000313" key="2">
    <source>
        <dbReference type="Proteomes" id="UP001398420"/>
    </source>
</evidence>
<protein>
    <submittedName>
        <fullName evidence="1">YxeA family protein</fullName>
    </submittedName>
</protein>
<accession>A0ABU9LP18</accession>
<dbReference type="PANTHER" id="PTHR36433:SF2">
    <property type="entry name" value="YXEA FAMILY PROTEIN"/>
    <property type="match status" value="1"/>
</dbReference>
<evidence type="ECO:0000313" key="1">
    <source>
        <dbReference type="EMBL" id="MEL5989578.1"/>
    </source>
</evidence>
<keyword evidence="2" id="KW-1185">Reference proteome</keyword>
<dbReference type="Pfam" id="PF06486">
    <property type="entry name" value="DUF1093"/>
    <property type="match status" value="1"/>
</dbReference>
<sequence length="115" mass="13174">MKKGLFIFLGIIVILAGASYAVLTLDFNRFNKESYYIQITQDGEKLEDRLDNGETMVRYGYKVDAINEDGKHKELEFSANKQLRKGAYLMLYVNKEGEVTSYDEVSKKDMPKDAS</sequence>
<dbReference type="NCBIfam" id="TIGR01655">
    <property type="entry name" value="yxeA_fam"/>
    <property type="match status" value="1"/>
</dbReference>
<dbReference type="Gene3D" id="2.40.50.480">
    <property type="match status" value="1"/>
</dbReference>
<dbReference type="EMBL" id="JBCEWA010000015">
    <property type="protein sequence ID" value="MEL5989578.1"/>
    <property type="molecule type" value="Genomic_DNA"/>
</dbReference>
<comment type="caution">
    <text evidence="1">The sequence shown here is derived from an EMBL/GenBank/DDBJ whole genome shotgun (WGS) entry which is preliminary data.</text>
</comment>